<dbReference type="AlphaFoldDB" id="A0A917HCG8"/>
<gene>
    <name evidence="8" type="ORF">GCM10011398_18910</name>
</gene>
<keyword evidence="1 5" id="KW-0597">Phosphoprotein</keyword>
<dbReference type="InterPro" id="IPR001789">
    <property type="entry name" value="Sig_transdc_resp-reg_receiver"/>
</dbReference>
<keyword evidence="2" id="KW-0805">Transcription regulation</keyword>
<dbReference type="SUPFAM" id="SSF52172">
    <property type="entry name" value="CheY-like"/>
    <property type="match status" value="1"/>
</dbReference>
<sequence>MDAIRIAIADDHPIIRDGFETILMLQDDFNVIGTASNGKEAIQLARLDPDVILMDVQMPVLSGVEATRIIKDKHPGIYILMLTSHTNGHDVMEAISNGASGFLLKDWETEKIITSIKDALTGKMQIPQTAASSIKELLHSWHNENLHDKAWNKFGLSEREMEIANLLVQGFRNAEIARKLFLSIGTVKNYTSSLYKKLEVRTRREAIIRLKNEN</sequence>
<keyword evidence="4" id="KW-0804">Transcription</keyword>
<dbReference type="SMART" id="SM00448">
    <property type="entry name" value="REC"/>
    <property type="match status" value="1"/>
</dbReference>
<dbReference type="Gene3D" id="3.40.50.2300">
    <property type="match status" value="1"/>
</dbReference>
<dbReference type="GO" id="GO:0000160">
    <property type="term" value="P:phosphorelay signal transduction system"/>
    <property type="evidence" value="ECO:0007669"/>
    <property type="project" value="InterPro"/>
</dbReference>
<dbReference type="EMBL" id="BMFR01000006">
    <property type="protein sequence ID" value="GGG74451.1"/>
    <property type="molecule type" value="Genomic_DNA"/>
</dbReference>
<dbReference type="SMART" id="SM00421">
    <property type="entry name" value="HTH_LUXR"/>
    <property type="match status" value="1"/>
</dbReference>
<dbReference type="CDD" id="cd17535">
    <property type="entry name" value="REC_NarL-like"/>
    <property type="match status" value="1"/>
</dbReference>
<dbReference type="InterPro" id="IPR011006">
    <property type="entry name" value="CheY-like_superfamily"/>
</dbReference>
<evidence type="ECO:0000256" key="4">
    <source>
        <dbReference type="ARBA" id="ARBA00023163"/>
    </source>
</evidence>
<evidence type="ECO:0000259" key="6">
    <source>
        <dbReference type="PROSITE" id="PS50043"/>
    </source>
</evidence>
<dbReference type="InterPro" id="IPR058245">
    <property type="entry name" value="NreC/VraR/RcsB-like_REC"/>
</dbReference>
<dbReference type="Pfam" id="PF00072">
    <property type="entry name" value="Response_reg"/>
    <property type="match status" value="1"/>
</dbReference>
<evidence type="ECO:0000256" key="5">
    <source>
        <dbReference type="PROSITE-ProRule" id="PRU00169"/>
    </source>
</evidence>
<evidence type="ECO:0000256" key="2">
    <source>
        <dbReference type="ARBA" id="ARBA00023015"/>
    </source>
</evidence>
<dbReference type="PANTHER" id="PTHR43214:SF43">
    <property type="entry name" value="TWO-COMPONENT RESPONSE REGULATOR"/>
    <property type="match status" value="1"/>
</dbReference>
<dbReference type="Proteomes" id="UP000622860">
    <property type="component" value="Unassembled WGS sequence"/>
</dbReference>
<dbReference type="InterPro" id="IPR039420">
    <property type="entry name" value="WalR-like"/>
</dbReference>
<keyword evidence="3 8" id="KW-0238">DNA-binding</keyword>
<dbReference type="RefSeq" id="WP_188455143.1">
    <property type="nucleotide sequence ID" value="NZ_BMFR01000006.1"/>
</dbReference>
<name>A0A917HCG8_9BACI</name>
<dbReference type="PRINTS" id="PR00038">
    <property type="entry name" value="HTHLUXR"/>
</dbReference>
<evidence type="ECO:0000313" key="8">
    <source>
        <dbReference type="EMBL" id="GGG74451.1"/>
    </source>
</evidence>
<dbReference type="GO" id="GO:0006355">
    <property type="term" value="P:regulation of DNA-templated transcription"/>
    <property type="evidence" value="ECO:0007669"/>
    <property type="project" value="InterPro"/>
</dbReference>
<dbReference type="PROSITE" id="PS50110">
    <property type="entry name" value="RESPONSE_REGULATORY"/>
    <property type="match status" value="1"/>
</dbReference>
<feature type="domain" description="Response regulatory" evidence="7">
    <location>
        <begin position="5"/>
        <end position="120"/>
    </location>
</feature>
<dbReference type="CDD" id="cd06170">
    <property type="entry name" value="LuxR_C_like"/>
    <property type="match status" value="1"/>
</dbReference>
<dbReference type="PROSITE" id="PS50043">
    <property type="entry name" value="HTH_LUXR_2"/>
    <property type="match status" value="1"/>
</dbReference>
<reference evidence="8" key="1">
    <citation type="journal article" date="2014" name="Int. J. Syst. Evol. Microbiol.">
        <title>Complete genome sequence of Corynebacterium casei LMG S-19264T (=DSM 44701T), isolated from a smear-ripened cheese.</title>
        <authorList>
            <consortium name="US DOE Joint Genome Institute (JGI-PGF)"/>
            <person name="Walter F."/>
            <person name="Albersmeier A."/>
            <person name="Kalinowski J."/>
            <person name="Ruckert C."/>
        </authorList>
    </citation>
    <scope>NUCLEOTIDE SEQUENCE</scope>
    <source>
        <strain evidence="8">CGMCC 1.12754</strain>
    </source>
</reference>
<dbReference type="PROSITE" id="PS00622">
    <property type="entry name" value="HTH_LUXR_1"/>
    <property type="match status" value="1"/>
</dbReference>
<dbReference type="PANTHER" id="PTHR43214">
    <property type="entry name" value="TWO-COMPONENT RESPONSE REGULATOR"/>
    <property type="match status" value="1"/>
</dbReference>
<dbReference type="GO" id="GO:0003677">
    <property type="term" value="F:DNA binding"/>
    <property type="evidence" value="ECO:0007669"/>
    <property type="project" value="UniProtKB-KW"/>
</dbReference>
<keyword evidence="9" id="KW-1185">Reference proteome</keyword>
<comment type="caution">
    <text evidence="8">The sequence shown here is derived from an EMBL/GenBank/DDBJ whole genome shotgun (WGS) entry which is preliminary data.</text>
</comment>
<protein>
    <submittedName>
        <fullName evidence="8">DNA-binding response regulator</fullName>
    </submittedName>
</protein>
<evidence type="ECO:0000256" key="3">
    <source>
        <dbReference type="ARBA" id="ARBA00023125"/>
    </source>
</evidence>
<evidence type="ECO:0000256" key="1">
    <source>
        <dbReference type="ARBA" id="ARBA00022553"/>
    </source>
</evidence>
<dbReference type="InterPro" id="IPR000792">
    <property type="entry name" value="Tscrpt_reg_LuxR_C"/>
</dbReference>
<dbReference type="Pfam" id="PF00196">
    <property type="entry name" value="GerE"/>
    <property type="match status" value="1"/>
</dbReference>
<accession>A0A917HCG8</accession>
<evidence type="ECO:0000313" key="9">
    <source>
        <dbReference type="Proteomes" id="UP000622860"/>
    </source>
</evidence>
<organism evidence="8 9">
    <name type="scientific">Virgibacillus oceani</name>
    <dbReference type="NCBI Taxonomy" id="1479511"/>
    <lineage>
        <taxon>Bacteria</taxon>
        <taxon>Bacillati</taxon>
        <taxon>Bacillota</taxon>
        <taxon>Bacilli</taxon>
        <taxon>Bacillales</taxon>
        <taxon>Bacillaceae</taxon>
        <taxon>Virgibacillus</taxon>
    </lineage>
</organism>
<feature type="modified residue" description="4-aspartylphosphate" evidence="5">
    <location>
        <position position="55"/>
    </location>
</feature>
<evidence type="ECO:0000259" key="7">
    <source>
        <dbReference type="PROSITE" id="PS50110"/>
    </source>
</evidence>
<reference evidence="8" key="2">
    <citation type="submission" date="2020-09" db="EMBL/GenBank/DDBJ databases">
        <authorList>
            <person name="Sun Q."/>
            <person name="Zhou Y."/>
        </authorList>
    </citation>
    <scope>NUCLEOTIDE SEQUENCE</scope>
    <source>
        <strain evidence="8">CGMCC 1.12754</strain>
    </source>
</reference>
<proteinExistence type="predicted"/>
<feature type="domain" description="HTH luxR-type" evidence="6">
    <location>
        <begin position="149"/>
        <end position="214"/>
    </location>
</feature>